<dbReference type="FunFam" id="3.30.160.60:FF:000514">
    <property type="entry name" value="Uncharacterized protein"/>
    <property type="match status" value="1"/>
</dbReference>
<dbReference type="InterPro" id="IPR036236">
    <property type="entry name" value="Znf_C2H2_sf"/>
</dbReference>
<dbReference type="FunFam" id="3.30.160.60:FF:000759">
    <property type="entry name" value="zinc finger protein 16"/>
    <property type="match status" value="1"/>
</dbReference>
<feature type="domain" description="C2H2-type" evidence="13">
    <location>
        <begin position="301"/>
        <end position="328"/>
    </location>
</feature>
<comment type="similarity">
    <text evidence="2">Belongs to the krueppel C2H2-type zinc-finger protein family.</text>
</comment>
<dbReference type="AlphaFoldDB" id="A0A8C8B756"/>
<feature type="domain" description="C2H2-type" evidence="13">
    <location>
        <begin position="187"/>
        <end position="214"/>
    </location>
</feature>
<evidence type="ECO:0000256" key="6">
    <source>
        <dbReference type="ARBA" id="ARBA00022833"/>
    </source>
</evidence>
<feature type="domain" description="C2H2-type" evidence="13">
    <location>
        <begin position="220"/>
        <end position="247"/>
    </location>
</feature>
<feature type="domain" description="C2H2-type" evidence="13">
    <location>
        <begin position="329"/>
        <end position="360"/>
    </location>
</feature>
<dbReference type="FunFam" id="3.30.160.60:FF:000100">
    <property type="entry name" value="Zinc finger 45-like"/>
    <property type="match status" value="1"/>
</dbReference>
<evidence type="ECO:0000256" key="1">
    <source>
        <dbReference type="ARBA" id="ARBA00004123"/>
    </source>
</evidence>
<dbReference type="Pfam" id="PF00096">
    <property type="entry name" value="zf-C2H2"/>
    <property type="match status" value="8"/>
</dbReference>
<dbReference type="FunFam" id="3.30.160.60:FF:001498">
    <property type="entry name" value="Zinc finger protein 404"/>
    <property type="match status" value="1"/>
</dbReference>
<dbReference type="PROSITE" id="PS50157">
    <property type="entry name" value="ZINC_FINGER_C2H2_2"/>
    <property type="match status" value="10"/>
</dbReference>
<evidence type="ECO:0000256" key="9">
    <source>
        <dbReference type="ARBA" id="ARBA00023163"/>
    </source>
</evidence>
<sequence length="501" mass="56758">MEHDGQRQPDDTQGSHAPREPQKSSFKGTCAEHSPGDTTQPHSSSRQEYKCEVCGKVFTSSNLKCHQCTHRGEKPYKCVECGMGFRHRGQLLYHQKTHIAKKRFFCITCGKNYSCNLNLIKHRLIHRGESQYICSDCGKTFQTSNLTLHQQIHRGRDPYTCPDCGKSCRDCWKLLRHQRTHIKEKPYICTTCGKRFSSRRNLMNHDAIHTGEKLSRETQYKCEYCGKVFNSGSNLTCHLRIHTRERPFTCQDCGKSFIESGSLVRHRRAHTKEKPFLCTTCGKVFSLSSTQPQSTSWLKKYLCEDCGKVFTRRNKLKQHQRIHTGEKPYKCQDCGRSFRESGTLRRQTSPGTNSSTWERDHTPAQTAKKPSSRVFTTGSIIYLSKKVSCRRVVLAPLVSPQGLGQTSRRRSSASPGKSRGGCCKGVKRSPRVPRWTWSTMANSSQMIRKGATDQEVPKSPLSIGCILRTLKRTQANHRVALEGRRSTCVITVGGYSPAGTA</sequence>
<proteinExistence type="inferred from homology"/>
<feature type="domain" description="C2H2-type" evidence="13">
    <location>
        <begin position="76"/>
        <end position="103"/>
    </location>
</feature>
<evidence type="ECO:0000259" key="13">
    <source>
        <dbReference type="PROSITE" id="PS50157"/>
    </source>
</evidence>
<dbReference type="InterPro" id="IPR050636">
    <property type="entry name" value="C2H2-ZF_domain-containing"/>
</dbReference>
<feature type="compositionally biased region" description="Basic and acidic residues" evidence="12">
    <location>
        <begin position="1"/>
        <end position="10"/>
    </location>
</feature>
<organism evidence="14 15">
    <name type="scientific">Otus sunia</name>
    <name type="common">Oriental scops-owl</name>
    <dbReference type="NCBI Taxonomy" id="257818"/>
    <lineage>
        <taxon>Eukaryota</taxon>
        <taxon>Metazoa</taxon>
        <taxon>Chordata</taxon>
        <taxon>Craniata</taxon>
        <taxon>Vertebrata</taxon>
        <taxon>Euteleostomi</taxon>
        <taxon>Archelosauria</taxon>
        <taxon>Archosauria</taxon>
        <taxon>Dinosauria</taxon>
        <taxon>Saurischia</taxon>
        <taxon>Theropoda</taxon>
        <taxon>Coelurosauria</taxon>
        <taxon>Aves</taxon>
        <taxon>Neognathae</taxon>
        <taxon>Neoaves</taxon>
        <taxon>Telluraves</taxon>
        <taxon>Strigiformes</taxon>
        <taxon>Strigidae</taxon>
        <taxon>Otus</taxon>
    </lineage>
</organism>
<dbReference type="FunFam" id="3.30.160.60:FF:000358">
    <property type="entry name" value="zinc finger protein 24"/>
    <property type="match status" value="1"/>
</dbReference>
<evidence type="ECO:0000256" key="3">
    <source>
        <dbReference type="ARBA" id="ARBA00022723"/>
    </source>
</evidence>
<feature type="domain" description="C2H2-type" evidence="13">
    <location>
        <begin position="132"/>
        <end position="158"/>
    </location>
</feature>
<dbReference type="GO" id="GO:0005634">
    <property type="term" value="C:nucleus"/>
    <property type="evidence" value="ECO:0007669"/>
    <property type="project" value="UniProtKB-SubCell"/>
</dbReference>
<feature type="compositionally biased region" description="Polar residues" evidence="12">
    <location>
        <begin position="344"/>
        <end position="356"/>
    </location>
</feature>
<dbReference type="PROSITE" id="PS00028">
    <property type="entry name" value="ZINC_FINGER_C2H2_1"/>
    <property type="match status" value="7"/>
</dbReference>
<dbReference type="Gene3D" id="3.30.160.60">
    <property type="entry name" value="Classic Zinc Finger"/>
    <property type="match status" value="11"/>
</dbReference>
<comment type="subcellular location">
    <subcellularLocation>
        <location evidence="1">Nucleus</location>
    </subcellularLocation>
</comment>
<evidence type="ECO:0000256" key="4">
    <source>
        <dbReference type="ARBA" id="ARBA00022737"/>
    </source>
</evidence>
<dbReference type="PANTHER" id="PTHR47772">
    <property type="entry name" value="ZINC FINGER PROTEIN 200"/>
    <property type="match status" value="1"/>
</dbReference>
<evidence type="ECO:0000313" key="15">
    <source>
        <dbReference type="Proteomes" id="UP000694552"/>
    </source>
</evidence>
<protein>
    <recommendedName>
        <fullName evidence="13">C2H2-type domain-containing protein</fullName>
    </recommendedName>
</protein>
<keyword evidence="8" id="KW-0238">DNA-binding</keyword>
<feature type="domain" description="C2H2-type" evidence="13">
    <location>
        <begin position="248"/>
        <end position="275"/>
    </location>
</feature>
<evidence type="ECO:0000256" key="5">
    <source>
        <dbReference type="ARBA" id="ARBA00022771"/>
    </source>
</evidence>
<feature type="domain" description="C2H2-type" evidence="13">
    <location>
        <begin position="159"/>
        <end position="186"/>
    </location>
</feature>
<evidence type="ECO:0000256" key="7">
    <source>
        <dbReference type="ARBA" id="ARBA00023015"/>
    </source>
</evidence>
<feature type="region of interest" description="Disordered" evidence="12">
    <location>
        <begin position="340"/>
        <end position="371"/>
    </location>
</feature>
<reference evidence="14" key="2">
    <citation type="submission" date="2025-09" db="UniProtKB">
        <authorList>
            <consortium name="Ensembl"/>
        </authorList>
    </citation>
    <scope>IDENTIFICATION</scope>
</reference>
<feature type="domain" description="C2H2-type" evidence="13">
    <location>
        <begin position="104"/>
        <end position="131"/>
    </location>
</feature>
<evidence type="ECO:0000256" key="10">
    <source>
        <dbReference type="ARBA" id="ARBA00023242"/>
    </source>
</evidence>
<keyword evidence="4" id="KW-0677">Repeat</keyword>
<feature type="region of interest" description="Disordered" evidence="12">
    <location>
        <begin position="401"/>
        <end position="427"/>
    </location>
</feature>
<keyword evidence="3" id="KW-0479">Metal-binding</keyword>
<dbReference type="FunFam" id="3.30.160.60:FF:000624">
    <property type="entry name" value="zinc finger protein 697"/>
    <property type="match status" value="1"/>
</dbReference>
<keyword evidence="5 11" id="KW-0863">Zinc-finger</keyword>
<evidence type="ECO:0000256" key="12">
    <source>
        <dbReference type="SAM" id="MobiDB-lite"/>
    </source>
</evidence>
<dbReference type="Proteomes" id="UP000694552">
    <property type="component" value="Unplaced"/>
</dbReference>
<dbReference type="FunFam" id="3.30.160.60:FF:000149">
    <property type="entry name" value="Zinc finger protein 569"/>
    <property type="match status" value="1"/>
</dbReference>
<evidence type="ECO:0000256" key="11">
    <source>
        <dbReference type="PROSITE-ProRule" id="PRU00042"/>
    </source>
</evidence>
<evidence type="ECO:0000256" key="2">
    <source>
        <dbReference type="ARBA" id="ARBA00006991"/>
    </source>
</evidence>
<evidence type="ECO:0000313" key="14">
    <source>
        <dbReference type="Ensembl" id="ENSOSUP00000016553.1"/>
    </source>
</evidence>
<dbReference type="SMART" id="SM00355">
    <property type="entry name" value="ZnF_C2H2"/>
    <property type="match status" value="9"/>
</dbReference>
<name>A0A8C8B756_9STRI</name>
<keyword evidence="15" id="KW-1185">Reference proteome</keyword>
<feature type="domain" description="C2H2-type" evidence="13">
    <location>
        <begin position="49"/>
        <end position="75"/>
    </location>
</feature>
<evidence type="ECO:0000256" key="8">
    <source>
        <dbReference type="ARBA" id="ARBA00023125"/>
    </source>
</evidence>
<feature type="region of interest" description="Disordered" evidence="12">
    <location>
        <begin position="1"/>
        <end position="44"/>
    </location>
</feature>
<keyword evidence="10" id="KW-0539">Nucleus</keyword>
<keyword evidence="7" id="KW-0805">Transcription regulation</keyword>
<dbReference type="Ensembl" id="ENSOSUT00000017121.1">
    <property type="protein sequence ID" value="ENSOSUP00000016553.1"/>
    <property type="gene ID" value="ENSOSUG00000011821.1"/>
</dbReference>
<dbReference type="GO" id="GO:0008270">
    <property type="term" value="F:zinc ion binding"/>
    <property type="evidence" value="ECO:0007669"/>
    <property type="project" value="UniProtKB-KW"/>
</dbReference>
<keyword evidence="6" id="KW-0862">Zinc</keyword>
<keyword evidence="9" id="KW-0804">Transcription</keyword>
<dbReference type="SUPFAM" id="SSF57667">
    <property type="entry name" value="beta-beta-alpha zinc fingers"/>
    <property type="match status" value="5"/>
</dbReference>
<reference evidence="14" key="1">
    <citation type="submission" date="2025-08" db="UniProtKB">
        <authorList>
            <consortium name="Ensembl"/>
        </authorList>
    </citation>
    <scope>IDENTIFICATION</scope>
</reference>
<accession>A0A8C8B756</accession>
<dbReference type="PANTHER" id="PTHR47772:SF15">
    <property type="entry name" value="REDUCED EXPRESSION 2-RELATED"/>
    <property type="match status" value="1"/>
</dbReference>
<dbReference type="GO" id="GO:0003677">
    <property type="term" value="F:DNA binding"/>
    <property type="evidence" value="ECO:0007669"/>
    <property type="project" value="UniProtKB-KW"/>
</dbReference>
<dbReference type="InterPro" id="IPR013087">
    <property type="entry name" value="Znf_C2H2_type"/>
</dbReference>